<evidence type="ECO:0000313" key="11">
    <source>
        <dbReference type="Proteomes" id="UP000005270"/>
    </source>
</evidence>
<evidence type="ECO:0000259" key="9">
    <source>
        <dbReference type="Pfam" id="PF02729"/>
    </source>
</evidence>
<dbReference type="HOGENOM" id="CLU_043846_1_2_2"/>
<feature type="binding site" evidence="7">
    <location>
        <position position="171"/>
    </location>
    <ligand>
        <name>L-aspartate</name>
        <dbReference type="ChEBI" id="CHEBI:29991"/>
    </ligand>
</feature>
<evidence type="ECO:0000256" key="6">
    <source>
        <dbReference type="ARBA" id="ARBA00048859"/>
    </source>
</evidence>
<dbReference type="InterPro" id="IPR036901">
    <property type="entry name" value="Asp/Orn_carbamoylTrfase_sf"/>
</dbReference>
<organism evidence="10 11">
    <name type="scientific">Thermogladius calderae (strain DSM 22663 / VKM B-2946 / 1633)</name>
    <dbReference type="NCBI Taxonomy" id="1184251"/>
    <lineage>
        <taxon>Archaea</taxon>
        <taxon>Thermoproteota</taxon>
        <taxon>Thermoprotei</taxon>
        <taxon>Desulfurococcales</taxon>
        <taxon>Desulfurococcaceae</taxon>
        <taxon>Thermogladius</taxon>
    </lineage>
</organism>
<dbReference type="GO" id="GO:0004070">
    <property type="term" value="F:aspartate carbamoyltransferase activity"/>
    <property type="evidence" value="ECO:0007669"/>
    <property type="project" value="UniProtKB-UniRule"/>
</dbReference>
<protein>
    <recommendedName>
        <fullName evidence="7">Aspartate carbamoyltransferase</fullName>
        <ecNumber evidence="7">2.1.3.2</ecNumber>
    </recommendedName>
    <alternativeName>
        <fullName evidence="7">Aspartate transcarbamylase</fullName>
        <shortName evidence="7">ATCase</shortName>
    </alternativeName>
</protein>
<evidence type="ECO:0000256" key="7">
    <source>
        <dbReference type="HAMAP-Rule" id="MF_00001"/>
    </source>
</evidence>
<evidence type="ECO:0000256" key="3">
    <source>
        <dbReference type="ARBA" id="ARBA00022679"/>
    </source>
</evidence>
<comment type="similarity">
    <text evidence="2 7">Belongs to the aspartate/ornithine carbamoyltransferase superfamily. ATCase family.</text>
</comment>
<dbReference type="NCBIfam" id="NF002032">
    <property type="entry name" value="PRK00856.1"/>
    <property type="match status" value="1"/>
</dbReference>
<dbReference type="KEGG" id="thg:TCELL_1068"/>
<dbReference type="Pfam" id="PF02729">
    <property type="entry name" value="OTCace_N"/>
    <property type="match status" value="1"/>
</dbReference>
<sequence length="310" mass="35641">MKTLYKGMDVVSALQFSRSDVELLIQVAEDLRRAVERGERLDIARGRVMFTAFFEPSTRTRLSFQFAMVKLGGSVVDLGPEEVSSMAKGETPEDTLRTVDSYGPDLVVVRHREPGFAKKAAEICKAPVINAGDGYNEHPTQALLDVYTIWRVFGRVDGVKVGMMGDLRYGRTISSLSYTLSNFRDVEIYFISPKELSPREEVLKVLDQRRVKYELYEKPDDVMEKLDVLYVTRLQKERMKPEDYERLKGSYIITYDYLKKFSRIPIILHPLPRVWELTTDVDVLPQAMYFEQAKNGLYTRMALIKLILGL</sequence>
<dbReference type="FunFam" id="3.40.50.1370:FF:000002">
    <property type="entry name" value="Aspartate carbamoyltransferase 2"/>
    <property type="match status" value="1"/>
</dbReference>
<dbReference type="GO" id="GO:0006520">
    <property type="term" value="P:amino acid metabolic process"/>
    <property type="evidence" value="ECO:0007669"/>
    <property type="project" value="InterPro"/>
</dbReference>
<gene>
    <name evidence="7" type="primary">pyrB</name>
    <name evidence="10" type="ordered locus">TCELL_1068</name>
</gene>
<dbReference type="NCBIfam" id="TIGR00670">
    <property type="entry name" value="asp_carb_tr"/>
    <property type="match status" value="1"/>
</dbReference>
<dbReference type="GO" id="GO:0044205">
    <property type="term" value="P:'de novo' UMP biosynthetic process"/>
    <property type="evidence" value="ECO:0007669"/>
    <property type="project" value="UniProtKB-UniRule"/>
</dbReference>
<dbReference type="STRING" id="1184251.TCELL_1068"/>
<keyword evidence="11" id="KW-1185">Reference proteome</keyword>
<dbReference type="GO" id="GO:0016597">
    <property type="term" value="F:amino acid binding"/>
    <property type="evidence" value="ECO:0007669"/>
    <property type="project" value="InterPro"/>
</dbReference>
<evidence type="ECO:0000259" key="8">
    <source>
        <dbReference type="Pfam" id="PF00185"/>
    </source>
</evidence>
<dbReference type="Pfam" id="PF00185">
    <property type="entry name" value="OTCace"/>
    <property type="match status" value="1"/>
</dbReference>
<dbReference type="PRINTS" id="PR00100">
    <property type="entry name" value="AOTCASE"/>
</dbReference>
<dbReference type="InParanoid" id="I3TFF3"/>
<feature type="domain" description="Aspartate/ornithine carbamoyltransferase Asp/Orn-binding" evidence="8">
    <location>
        <begin position="157"/>
        <end position="306"/>
    </location>
</feature>
<dbReference type="InterPro" id="IPR002082">
    <property type="entry name" value="Asp_carbamoyltransf"/>
</dbReference>
<feature type="binding site" evidence="7">
    <location>
        <position position="60"/>
    </location>
    <ligand>
        <name>carbamoyl phosphate</name>
        <dbReference type="ChEBI" id="CHEBI:58228"/>
    </ligand>
</feature>
<dbReference type="Gene3D" id="3.40.50.1370">
    <property type="entry name" value="Aspartate/ornithine carbamoyltransferase"/>
    <property type="match status" value="2"/>
</dbReference>
<reference evidence="10 11" key="1">
    <citation type="journal article" date="2012" name="J. Bacteriol.">
        <title>Complete genome sequence of the hyperthermophilic cellulolytic Crenarchaeon 'Thermogladius cellulolyticus' 1633.</title>
        <authorList>
            <person name="Mardanov A.V."/>
            <person name="Kochetkova T.V."/>
            <person name="Beletsky A.V."/>
            <person name="Bonch-Osmolovskaya E.A."/>
            <person name="Ravin N.V."/>
            <person name="Skryabin K.G."/>
        </authorList>
    </citation>
    <scope>NUCLEOTIDE SEQUENCE [LARGE SCALE GENOMIC DNA]</scope>
    <source>
        <strain evidence="11">DSM 22663 / VKM B-2946 / 1633</strain>
    </source>
</reference>
<dbReference type="PRINTS" id="PR00101">
    <property type="entry name" value="ATCASE"/>
</dbReference>
<dbReference type="HAMAP" id="MF_00001">
    <property type="entry name" value="Asp_carb_tr"/>
    <property type="match status" value="1"/>
</dbReference>
<name>I3TFF3_THEC1</name>
<evidence type="ECO:0000313" key="10">
    <source>
        <dbReference type="EMBL" id="AFK51491.1"/>
    </source>
</evidence>
<dbReference type="InterPro" id="IPR006132">
    <property type="entry name" value="Asp/Orn_carbamoyltranf_P-bd"/>
</dbReference>
<evidence type="ECO:0000256" key="2">
    <source>
        <dbReference type="ARBA" id="ARBA00008896"/>
    </source>
</evidence>
<dbReference type="EC" id="2.1.3.2" evidence="7"/>
<dbReference type="InterPro" id="IPR006130">
    <property type="entry name" value="Asp/Orn_carbamoylTrfase"/>
</dbReference>
<feature type="domain" description="Aspartate/ornithine carbamoyltransferase carbamoyl-P binding" evidence="9">
    <location>
        <begin position="9"/>
        <end position="150"/>
    </location>
</feature>
<dbReference type="GO" id="GO:0006207">
    <property type="term" value="P:'de novo' pyrimidine nucleobase biosynthetic process"/>
    <property type="evidence" value="ECO:0007669"/>
    <property type="project" value="InterPro"/>
</dbReference>
<feature type="binding site" evidence="7">
    <location>
        <position position="88"/>
    </location>
    <ligand>
        <name>L-aspartate</name>
        <dbReference type="ChEBI" id="CHEBI:29991"/>
    </ligand>
</feature>
<dbReference type="PANTHER" id="PTHR45753">
    <property type="entry name" value="ORNITHINE CARBAMOYLTRANSFERASE, MITOCHONDRIAL"/>
    <property type="match status" value="1"/>
</dbReference>
<feature type="binding site" evidence="7">
    <location>
        <position position="138"/>
    </location>
    <ligand>
        <name>carbamoyl phosphate</name>
        <dbReference type="ChEBI" id="CHEBI:58228"/>
    </ligand>
</feature>
<comment type="pathway">
    <text evidence="1 7">Pyrimidine metabolism; UMP biosynthesis via de novo pathway; (S)-dihydroorotate from bicarbonate: step 2/3.</text>
</comment>
<dbReference type="PANTHER" id="PTHR45753:SF6">
    <property type="entry name" value="ASPARTATE CARBAMOYLTRANSFERASE"/>
    <property type="match status" value="1"/>
</dbReference>
<comment type="function">
    <text evidence="5 7">Catalyzes the condensation of carbamoyl phosphate and aspartate to form carbamoyl aspartate and inorganic phosphate, the committed step in the de novo pyrimidine nucleotide biosynthesis pathway.</text>
</comment>
<keyword evidence="4 7" id="KW-0665">Pyrimidine biosynthesis</keyword>
<dbReference type="SUPFAM" id="SSF53671">
    <property type="entry name" value="Aspartate/ornithine carbamoyltransferase"/>
    <property type="match status" value="1"/>
</dbReference>
<dbReference type="AlphaFoldDB" id="I3TFF3"/>
<feature type="binding site" evidence="7">
    <location>
        <position position="59"/>
    </location>
    <ligand>
        <name>carbamoyl phosphate</name>
        <dbReference type="ChEBI" id="CHEBI:58228"/>
    </ligand>
</feature>
<evidence type="ECO:0000256" key="5">
    <source>
        <dbReference type="ARBA" id="ARBA00043884"/>
    </source>
</evidence>
<dbReference type="FunCoup" id="I3TFF3">
    <property type="interactions" value="148"/>
</dbReference>
<dbReference type="InterPro" id="IPR006131">
    <property type="entry name" value="Asp_carbamoyltransf_Asp/Orn-bd"/>
</dbReference>
<proteinExistence type="inferred from homology"/>
<dbReference type="Proteomes" id="UP000005270">
    <property type="component" value="Chromosome"/>
</dbReference>
<comment type="catalytic activity">
    <reaction evidence="6 7">
        <text>carbamoyl phosphate + L-aspartate = N-carbamoyl-L-aspartate + phosphate + H(+)</text>
        <dbReference type="Rhea" id="RHEA:20013"/>
        <dbReference type="ChEBI" id="CHEBI:15378"/>
        <dbReference type="ChEBI" id="CHEBI:29991"/>
        <dbReference type="ChEBI" id="CHEBI:32814"/>
        <dbReference type="ChEBI" id="CHEBI:43474"/>
        <dbReference type="ChEBI" id="CHEBI:58228"/>
        <dbReference type="EC" id="2.1.3.2"/>
    </reaction>
</comment>
<keyword evidence="3 7" id="KW-0808">Transferase</keyword>
<comment type="subunit">
    <text evidence="7">Heterooligomer of catalytic and regulatory chains.</text>
</comment>
<evidence type="ECO:0000256" key="4">
    <source>
        <dbReference type="ARBA" id="ARBA00022975"/>
    </source>
</evidence>
<feature type="binding site" evidence="7">
    <location>
        <position position="271"/>
    </location>
    <ligand>
        <name>carbamoyl phosphate</name>
        <dbReference type="ChEBI" id="CHEBI:58228"/>
    </ligand>
</feature>
<dbReference type="eggNOG" id="arCOG00911">
    <property type="taxonomic scope" value="Archaea"/>
</dbReference>
<feature type="binding site" evidence="7">
    <location>
        <position position="233"/>
    </location>
    <ligand>
        <name>L-aspartate</name>
        <dbReference type="ChEBI" id="CHEBI:29991"/>
    </ligand>
</feature>
<dbReference type="EMBL" id="CP003531">
    <property type="protein sequence ID" value="AFK51491.1"/>
    <property type="molecule type" value="Genomic_DNA"/>
</dbReference>
<feature type="binding site" evidence="7">
    <location>
        <position position="272"/>
    </location>
    <ligand>
        <name>carbamoyl phosphate</name>
        <dbReference type="ChEBI" id="CHEBI:58228"/>
    </ligand>
</feature>
<dbReference type="UniPathway" id="UPA00070">
    <property type="reaction ID" value="UER00116"/>
</dbReference>
<evidence type="ECO:0000256" key="1">
    <source>
        <dbReference type="ARBA" id="ARBA00004852"/>
    </source>
</evidence>
<accession>I3TFF3</accession>
<feature type="binding site" evidence="7">
    <location>
        <position position="110"/>
    </location>
    <ligand>
        <name>carbamoyl phosphate</name>
        <dbReference type="ChEBI" id="CHEBI:58228"/>
    </ligand>
</feature>
<feature type="binding site" evidence="7">
    <location>
        <position position="141"/>
    </location>
    <ligand>
        <name>carbamoyl phosphate</name>
        <dbReference type="ChEBI" id="CHEBI:58228"/>
    </ligand>
</feature>
<dbReference type="PROSITE" id="PS00097">
    <property type="entry name" value="CARBAMOYLTRANSFERASE"/>
    <property type="match status" value="1"/>
</dbReference>